<proteinExistence type="predicted"/>
<name>A0A6V8MZ91_9BACT</name>
<reference evidence="1" key="2">
    <citation type="journal article" date="2021" name="Int. J. Syst. Evol. Microbiol.">
        <title>Geomonas silvestris sp. nov., Geomonas paludis sp. nov. and Geomonas limicola sp. nov., isolated from terrestrial environments, and emended description of the genus Geomonas.</title>
        <authorList>
            <person name="Itoh H."/>
            <person name="Xu Z."/>
            <person name="Masuda Y."/>
            <person name="Ushijima N."/>
            <person name="Hayakawa C."/>
            <person name="Shiratori Y."/>
            <person name="Senoo K."/>
        </authorList>
    </citation>
    <scope>NUCLEOTIDE SEQUENCE</scope>
    <source>
        <strain evidence="1">Red736</strain>
    </source>
</reference>
<reference evidence="3" key="1">
    <citation type="submission" date="2020-06" db="EMBL/GenBank/DDBJ databases">
        <title>Draft genomic sequecing of Geomonas sp. Red736.</title>
        <authorList>
            <person name="Itoh H."/>
            <person name="Xu Z.X."/>
            <person name="Ushijima N."/>
            <person name="Masuda Y."/>
            <person name="Shiratori Y."/>
            <person name="Senoo K."/>
        </authorList>
    </citation>
    <scope>NUCLEOTIDE SEQUENCE [LARGE SCALE GENOMIC DNA]</scope>
    <source>
        <strain evidence="3">Red736</strain>
    </source>
</reference>
<dbReference type="CDD" id="cd16377">
    <property type="entry name" value="23S_rRNA_IVP_like"/>
    <property type="match status" value="1"/>
</dbReference>
<dbReference type="PANTHER" id="PTHR38471">
    <property type="entry name" value="FOUR HELIX BUNDLE PROTEIN"/>
    <property type="match status" value="1"/>
</dbReference>
<dbReference type="SUPFAM" id="SSF158446">
    <property type="entry name" value="IVS-encoded protein-like"/>
    <property type="match status" value="1"/>
</dbReference>
<dbReference type="InterPro" id="IPR036583">
    <property type="entry name" value="23S_rRNA_IVS_sf"/>
</dbReference>
<evidence type="ECO:0000313" key="3">
    <source>
        <dbReference type="Proteomes" id="UP000568888"/>
    </source>
</evidence>
<dbReference type="Gene3D" id="1.20.1440.60">
    <property type="entry name" value="23S rRNA-intervening sequence"/>
    <property type="match status" value="1"/>
</dbReference>
<dbReference type="EMBL" id="CP096574">
    <property type="protein sequence ID" value="UPU36878.1"/>
    <property type="molecule type" value="Genomic_DNA"/>
</dbReference>
<dbReference type="Proteomes" id="UP000831485">
    <property type="component" value="Chromosome"/>
</dbReference>
<evidence type="ECO:0000313" key="1">
    <source>
        <dbReference type="EMBL" id="GFO65548.1"/>
    </source>
</evidence>
<dbReference type="RefSeq" id="WP_183349754.1">
    <property type="nucleotide sequence ID" value="NZ_BLXY01000010.1"/>
</dbReference>
<sequence length="121" mass="13940">MRIQRFEDVDSWKEARLLVREIYLHLGGCRDYGFRDQIQRAAVSVMSNIAEGFDRGSNKEFVQYLIISRGSLSEVKSLAYAGLDIGDLDQKNFEAVMKRCNRISNILNGFIRFLKSSQRKA</sequence>
<protein>
    <submittedName>
        <fullName evidence="1">Four helix bundle protein</fullName>
    </submittedName>
</protein>
<gene>
    <name evidence="1" type="ORF">GMPD_34670</name>
    <name evidence="2" type="ORF">M1B72_03985</name>
</gene>
<dbReference type="NCBIfam" id="TIGR02436">
    <property type="entry name" value="four helix bundle protein"/>
    <property type="match status" value="1"/>
</dbReference>
<accession>A0A6V8MZ91</accession>
<dbReference type="InterPro" id="IPR012657">
    <property type="entry name" value="23S_rRNA-intervening_sequence"/>
</dbReference>
<evidence type="ECO:0000313" key="4">
    <source>
        <dbReference type="Proteomes" id="UP000831485"/>
    </source>
</evidence>
<organism evidence="1 3">
    <name type="scientific">Geomonas paludis</name>
    <dbReference type="NCBI Taxonomy" id="2740185"/>
    <lineage>
        <taxon>Bacteria</taxon>
        <taxon>Pseudomonadati</taxon>
        <taxon>Thermodesulfobacteriota</taxon>
        <taxon>Desulfuromonadia</taxon>
        <taxon>Geobacterales</taxon>
        <taxon>Geobacteraceae</taxon>
        <taxon>Geomonas</taxon>
    </lineage>
</organism>
<evidence type="ECO:0000313" key="2">
    <source>
        <dbReference type="EMBL" id="UPU36878.1"/>
    </source>
</evidence>
<keyword evidence="4" id="KW-1185">Reference proteome</keyword>
<dbReference type="Proteomes" id="UP000568888">
    <property type="component" value="Unassembled WGS sequence"/>
</dbReference>
<reference evidence="2" key="3">
    <citation type="submission" date="2022-04" db="EMBL/GenBank/DDBJ databases">
        <authorList>
            <person name="Liu G."/>
        </authorList>
    </citation>
    <scope>NUCLEOTIDE SEQUENCE</scope>
    <source>
        <strain evidence="2">RG22</strain>
    </source>
</reference>
<dbReference type="Pfam" id="PF05635">
    <property type="entry name" value="23S_rRNA_IVP"/>
    <property type="match status" value="1"/>
</dbReference>
<dbReference type="AlphaFoldDB" id="A0A6V8MZ91"/>
<dbReference type="EMBL" id="BLXY01000010">
    <property type="protein sequence ID" value="GFO65548.1"/>
    <property type="molecule type" value="Genomic_DNA"/>
</dbReference>
<dbReference type="PANTHER" id="PTHR38471:SF2">
    <property type="entry name" value="FOUR HELIX BUNDLE PROTEIN"/>
    <property type="match status" value="1"/>
</dbReference>